<dbReference type="Proteomes" id="UP000078492">
    <property type="component" value="Unassembled WGS sequence"/>
</dbReference>
<dbReference type="EMBL" id="KQ979608">
    <property type="protein sequence ID" value="KYN20417.1"/>
    <property type="molecule type" value="Genomic_DNA"/>
</dbReference>
<evidence type="ECO:0000313" key="2">
    <source>
        <dbReference type="Proteomes" id="UP000078492"/>
    </source>
</evidence>
<sequence length="79" mass="9337">MSRKMRAGGQVNEENAIALIIHIPYSAGSQYFPFSTISYESSQYTINRKHLTMYRDTQMELFAFDRVKSLDFESIVWYR</sequence>
<keyword evidence="2" id="KW-1185">Reference proteome</keyword>
<reference evidence="1 2" key="1">
    <citation type="submission" date="2015-09" db="EMBL/GenBank/DDBJ databases">
        <title>Trachymyrmex cornetzi WGS genome.</title>
        <authorList>
            <person name="Nygaard S."/>
            <person name="Hu H."/>
            <person name="Boomsma J."/>
            <person name="Zhang G."/>
        </authorList>
    </citation>
    <scope>NUCLEOTIDE SEQUENCE [LARGE SCALE GENOMIC DNA]</scope>
    <source>
        <strain evidence="1">Tcor2-1</strain>
        <tissue evidence="1">Whole body</tissue>
    </source>
</reference>
<evidence type="ECO:0000313" key="1">
    <source>
        <dbReference type="EMBL" id="KYN20417.1"/>
    </source>
</evidence>
<dbReference type="AlphaFoldDB" id="A0A195E6B3"/>
<organism evidence="1 2">
    <name type="scientific">Trachymyrmex cornetzi</name>
    <dbReference type="NCBI Taxonomy" id="471704"/>
    <lineage>
        <taxon>Eukaryota</taxon>
        <taxon>Metazoa</taxon>
        <taxon>Ecdysozoa</taxon>
        <taxon>Arthropoda</taxon>
        <taxon>Hexapoda</taxon>
        <taxon>Insecta</taxon>
        <taxon>Pterygota</taxon>
        <taxon>Neoptera</taxon>
        <taxon>Endopterygota</taxon>
        <taxon>Hymenoptera</taxon>
        <taxon>Apocrita</taxon>
        <taxon>Aculeata</taxon>
        <taxon>Formicoidea</taxon>
        <taxon>Formicidae</taxon>
        <taxon>Myrmicinae</taxon>
        <taxon>Trachymyrmex</taxon>
    </lineage>
</organism>
<proteinExistence type="predicted"/>
<name>A0A195E6B3_9HYME</name>
<protein>
    <submittedName>
        <fullName evidence="1">Uncharacterized protein</fullName>
    </submittedName>
</protein>
<accession>A0A195E6B3</accession>
<gene>
    <name evidence="1" type="ORF">ALC57_07322</name>
</gene>